<evidence type="ECO:0000256" key="2">
    <source>
        <dbReference type="SAM" id="SignalP"/>
    </source>
</evidence>
<feature type="compositionally biased region" description="Low complexity" evidence="1">
    <location>
        <begin position="101"/>
        <end position="112"/>
    </location>
</feature>
<feature type="signal peptide" evidence="2">
    <location>
        <begin position="1"/>
        <end position="21"/>
    </location>
</feature>
<sequence>MILKQILFFLLILNTAQKINGSGDDEVKHLNEKEDKPLTYAEILNKNLNIKETKQFNKNINLQPENYSKKEVGQNSKRKNILSQNFKQKKIIPYIIPQLSKNNISNNSSNSNQLGNKEKSDSQSIKPKVKYQTEQLNNRNYETKKLINSYSIQRKDNKIIQPINQDNEKEKKEELKEDKPNLNQNKQNSLNKNELNIGDIKINIPKLENKNKEKSVEKNEGVTFNIGKNNINTNIQMKEIVEKNNFSGIEQNILKENKIHERVNKEFISDPNSTSFPYSDPIEEEQKKKGLNYRAKPFIPNKIIHNNNIIPVNSFGIQSQYYNTLNQYQPQQSNTYNNPYIHQNFGFTGSSPINSITNSPHFGQLPNSNKNFSLEELGTFFLYINSFKLQK</sequence>
<organism evidence="3 4">
    <name type="scientific">Meloidogyne graminicola</name>
    <dbReference type="NCBI Taxonomy" id="189291"/>
    <lineage>
        <taxon>Eukaryota</taxon>
        <taxon>Metazoa</taxon>
        <taxon>Ecdysozoa</taxon>
        <taxon>Nematoda</taxon>
        <taxon>Chromadorea</taxon>
        <taxon>Rhabditida</taxon>
        <taxon>Tylenchina</taxon>
        <taxon>Tylenchomorpha</taxon>
        <taxon>Tylenchoidea</taxon>
        <taxon>Meloidogynidae</taxon>
        <taxon>Meloidogyninae</taxon>
        <taxon>Meloidogyne</taxon>
    </lineage>
</organism>
<comment type="caution">
    <text evidence="3">The sequence shown here is derived from an EMBL/GenBank/DDBJ whole genome shotgun (WGS) entry which is preliminary data.</text>
</comment>
<evidence type="ECO:0000256" key="1">
    <source>
        <dbReference type="SAM" id="MobiDB-lite"/>
    </source>
</evidence>
<gene>
    <name evidence="3" type="ORF">Mgra_00004646</name>
</gene>
<reference evidence="3" key="1">
    <citation type="journal article" date="2020" name="Ecol. Evol.">
        <title>Genome structure and content of the rice root-knot nematode (Meloidogyne graminicola).</title>
        <authorList>
            <person name="Phan N.T."/>
            <person name="Danchin E.G.J."/>
            <person name="Klopp C."/>
            <person name="Perfus-Barbeoch L."/>
            <person name="Kozlowski D.K."/>
            <person name="Koutsovoulos G.D."/>
            <person name="Lopez-Roques C."/>
            <person name="Bouchez O."/>
            <person name="Zahm M."/>
            <person name="Besnard G."/>
            <person name="Bellafiore S."/>
        </authorList>
    </citation>
    <scope>NUCLEOTIDE SEQUENCE</scope>
    <source>
        <strain evidence="3">VN-18</strain>
    </source>
</reference>
<keyword evidence="2" id="KW-0732">Signal</keyword>
<evidence type="ECO:0000313" key="3">
    <source>
        <dbReference type="EMBL" id="KAF7635926.1"/>
    </source>
</evidence>
<feature type="compositionally biased region" description="Low complexity" evidence="1">
    <location>
        <begin position="181"/>
        <end position="192"/>
    </location>
</feature>
<evidence type="ECO:0000313" key="4">
    <source>
        <dbReference type="Proteomes" id="UP000605970"/>
    </source>
</evidence>
<accession>A0A8S9ZRN6</accession>
<feature type="region of interest" description="Disordered" evidence="1">
    <location>
        <begin position="101"/>
        <end position="137"/>
    </location>
</feature>
<dbReference type="Proteomes" id="UP000605970">
    <property type="component" value="Unassembled WGS sequence"/>
</dbReference>
<dbReference type="AlphaFoldDB" id="A0A8S9ZRN6"/>
<feature type="chain" id="PRO_5035884418" evidence="2">
    <location>
        <begin position="22"/>
        <end position="391"/>
    </location>
</feature>
<feature type="compositionally biased region" description="Basic and acidic residues" evidence="1">
    <location>
        <begin position="166"/>
        <end position="180"/>
    </location>
</feature>
<proteinExistence type="predicted"/>
<protein>
    <submittedName>
        <fullName evidence="3">Uncharacterized protein</fullName>
    </submittedName>
</protein>
<name>A0A8S9ZRN6_9BILA</name>
<dbReference type="EMBL" id="JABEBT010000036">
    <property type="protein sequence ID" value="KAF7635926.1"/>
    <property type="molecule type" value="Genomic_DNA"/>
</dbReference>
<feature type="region of interest" description="Disordered" evidence="1">
    <location>
        <begin position="158"/>
        <end position="192"/>
    </location>
</feature>
<keyword evidence="4" id="KW-1185">Reference proteome</keyword>